<reference evidence="10 11" key="1">
    <citation type="submission" date="2016-07" db="EMBL/GenBank/DDBJ databases">
        <title>Pervasive Adenine N6-methylation of Active Genes in Fungi.</title>
        <authorList>
            <consortium name="DOE Joint Genome Institute"/>
            <person name="Mondo S.J."/>
            <person name="Dannebaum R.O."/>
            <person name="Kuo R.C."/>
            <person name="Labutti K."/>
            <person name="Haridas S."/>
            <person name="Kuo A."/>
            <person name="Salamov A."/>
            <person name="Ahrendt S.R."/>
            <person name="Lipzen A."/>
            <person name="Sullivan W."/>
            <person name="Andreopoulos W.B."/>
            <person name="Clum A."/>
            <person name="Lindquist E."/>
            <person name="Daum C."/>
            <person name="Ramamoorthy G.K."/>
            <person name="Gryganskyi A."/>
            <person name="Culley D."/>
            <person name="Magnuson J.K."/>
            <person name="James T.Y."/>
            <person name="O'Malley M.A."/>
            <person name="Stajich J.E."/>
            <person name="Spatafora J.W."/>
            <person name="Visel A."/>
            <person name="Grigoriev I.V."/>
        </authorList>
    </citation>
    <scope>NUCLEOTIDE SEQUENCE [LARGE SCALE GENOMIC DNA]</scope>
    <source>
        <strain evidence="10 11">CBS 115471</strain>
    </source>
</reference>
<dbReference type="OrthoDB" id="1929813at2759"/>
<gene>
    <name evidence="8" type="primary">MED4</name>
    <name evidence="10" type="ORF">BCR34DRAFT_587119</name>
</gene>
<evidence type="ECO:0000313" key="10">
    <source>
        <dbReference type="EMBL" id="ORY12659.1"/>
    </source>
</evidence>
<feature type="region of interest" description="Disordered" evidence="9">
    <location>
        <begin position="120"/>
        <end position="182"/>
    </location>
</feature>
<proteinExistence type="inferred from homology"/>
<accession>A0A1Y1ZQW2</accession>
<dbReference type="AlphaFoldDB" id="A0A1Y1ZQW2"/>
<dbReference type="GO" id="GO:0016592">
    <property type="term" value="C:mediator complex"/>
    <property type="evidence" value="ECO:0007669"/>
    <property type="project" value="InterPro"/>
</dbReference>
<keyword evidence="10" id="KW-0675">Receptor</keyword>
<feature type="compositionally biased region" description="Acidic residues" evidence="9">
    <location>
        <begin position="301"/>
        <end position="310"/>
    </location>
</feature>
<evidence type="ECO:0000256" key="3">
    <source>
        <dbReference type="ARBA" id="ARBA00020629"/>
    </source>
</evidence>
<dbReference type="InterPro" id="IPR019258">
    <property type="entry name" value="Mediator_Med4"/>
</dbReference>
<keyword evidence="5 8" id="KW-0804">Transcription</keyword>
<dbReference type="GO" id="GO:0003712">
    <property type="term" value="F:transcription coregulator activity"/>
    <property type="evidence" value="ECO:0007669"/>
    <property type="project" value="InterPro"/>
</dbReference>
<evidence type="ECO:0000256" key="1">
    <source>
        <dbReference type="ARBA" id="ARBA00004123"/>
    </source>
</evidence>
<comment type="subcellular location">
    <subcellularLocation>
        <location evidence="1 8">Nucleus</location>
    </subcellularLocation>
</comment>
<dbReference type="Proteomes" id="UP000193144">
    <property type="component" value="Unassembled WGS sequence"/>
</dbReference>
<protein>
    <recommendedName>
        <fullName evidence="3 8">Mediator of RNA polymerase II transcription subunit 4</fullName>
    </recommendedName>
    <alternativeName>
        <fullName evidence="7 8">Mediator complex subunit 4</fullName>
    </alternativeName>
</protein>
<evidence type="ECO:0000256" key="6">
    <source>
        <dbReference type="ARBA" id="ARBA00023242"/>
    </source>
</evidence>
<evidence type="ECO:0000256" key="9">
    <source>
        <dbReference type="SAM" id="MobiDB-lite"/>
    </source>
</evidence>
<sequence length="310" mass="34521">MDAILHSQFQRVEAALSTLVDSIASYNPNPQAAVDLVAADEELSKGLELLAQHQANHARILSLRHEVDSLAAQLKTSVSTLADLRHEIFDTPATTESESSRSVPINELLQYAKNISRYTVPPTYREPIPKGDSDTEKVREKDDASGGLPSNGLGTPVGPPGSMVIADPPASKDAAPEEEEKQVTAEQAEWLTKLHEAGVQWVPWPSHDKIRKGGLMVIQDMVDRGLDPHTRLLPAEQELLDRQRREAADLMKQQKEEKQREYEMRIENAKKAKAAQQAQGPETQQKEKAQEKPATFTAFDMYDEDEDMEQ</sequence>
<keyword evidence="8" id="KW-0010">Activator</keyword>
<name>A0A1Y1ZQW2_9PLEO</name>
<comment type="subunit">
    <text evidence="8">Component of the Mediator complex.</text>
</comment>
<comment type="function">
    <text evidence="8">Component of the Mediator complex, a coactivator involved in the regulated transcription of nearly all RNA polymerase II-dependent genes. Mediator functions as a bridge to convey information from gene-specific regulatory proteins to the basal RNA polymerase II transcription machinery. Mediator is recruited to promoters by direct interactions with regulatory proteins and serves as a scaffold for the assembly of a functional preinitiation complex with RNA polymerase II and the general transcription factors.</text>
</comment>
<evidence type="ECO:0000256" key="2">
    <source>
        <dbReference type="ARBA" id="ARBA00009626"/>
    </source>
</evidence>
<dbReference type="EMBL" id="MCFA01000049">
    <property type="protein sequence ID" value="ORY12659.1"/>
    <property type="molecule type" value="Genomic_DNA"/>
</dbReference>
<keyword evidence="4 8" id="KW-0805">Transcription regulation</keyword>
<dbReference type="GO" id="GO:0006357">
    <property type="term" value="P:regulation of transcription by RNA polymerase II"/>
    <property type="evidence" value="ECO:0007669"/>
    <property type="project" value="InterPro"/>
</dbReference>
<keyword evidence="11" id="KW-1185">Reference proteome</keyword>
<keyword evidence="6 8" id="KW-0539">Nucleus</keyword>
<organism evidence="10 11">
    <name type="scientific">Clohesyomyces aquaticus</name>
    <dbReference type="NCBI Taxonomy" id="1231657"/>
    <lineage>
        <taxon>Eukaryota</taxon>
        <taxon>Fungi</taxon>
        <taxon>Dikarya</taxon>
        <taxon>Ascomycota</taxon>
        <taxon>Pezizomycotina</taxon>
        <taxon>Dothideomycetes</taxon>
        <taxon>Pleosporomycetidae</taxon>
        <taxon>Pleosporales</taxon>
        <taxon>Lindgomycetaceae</taxon>
        <taxon>Clohesyomyces</taxon>
    </lineage>
</organism>
<comment type="caution">
    <text evidence="10">The sequence shown here is derived from an EMBL/GenBank/DDBJ whole genome shotgun (WGS) entry which is preliminary data.</text>
</comment>
<evidence type="ECO:0000256" key="4">
    <source>
        <dbReference type="ARBA" id="ARBA00023015"/>
    </source>
</evidence>
<dbReference type="Pfam" id="PF10018">
    <property type="entry name" value="Med4"/>
    <property type="match status" value="1"/>
</dbReference>
<evidence type="ECO:0000313" key="11">
    <source>
        <dbReference type="Proteomes" id="UP000193144"/>
    </source>
</evidence>
<dbReference type="STRING" id="1231657.A0A1Y1ZQW2"/>
<evidence type="ECO:0000256" key="5">
    <source>
        <dbReference type="ARBA" id="ARBA00023163"/>
    </source>
</evidence>
<evidence type="ECO:0000256" key="8">
    <source>
        <dbReference type="RuleBase" id="RU364141"/>
    </source>
</evidence>
<feature type="compositionally biased region" description="Basic and acidic residues" evidence="9">
    <location>
        <begin position="127"/>
        <end position="144"/>
    </location>
</feature>
<feature type="region of interest" description="Disordered" evidence="9">
    <location>
        <begin position="267"/>
        <end position="310"/>
    </location>
</feature>
<comment type="similarity">
    <text evidence="2 8">Belongs to the Mediator complex subunit 4 family.</text>
</comment>
<evidence type="ECO:0000256" key="7">
    <source>
        <dbReference type="ARBA" id="ARBA00031257"/>
    </source>
</evidence>